<dbReference type="Pfam" id="PF22942">
    <property type="entry name" value="DUF7025"/>
    <property type="match status" value="1"/>
</dbReference>
<feature type="compositionally biased region" description="Basic and acidic residues" evidence="1">
    <location>
        <begin position="1"/>
        <end position="10"/>
    </location>
</feature>
<evidence type="ECO:0000256" key="1">
    <source>
        <dbReference type="SAM" id="MobiDB-lite"/>
    </source>
</evidence>
<dbReference type="PANTHER" id="PTHR46411:SF4">
    <property type="entry name" value="AAA+ ATPASE DOMAIN-CONTAINING PROTEIN"/>
    <property type="match status" value="1"/>
</dbReference>
<evidence type="ECO:0000259" key="2">
    <source>
        <dbReference type="Pfam" id="PF22942"/>
    </source>
</evidence>
<feature type="domain" description="DUF7025" evidence="2">
    <location>
        <begin position="253"/>
        <end position="345"/>
    </location>
</feature>
<sequence>MENSEIKDVPSAKIASDSMPTPISEPDILVTTGEISQISLSEKSPESSNNVDAKIKYTLDLDDTETGDQLTIGEENPLFDLAIFNGDLNLTKRATTQGHVEPFRNSKEESLKKSNDTQDSDAEKSEIKKSNSETAELPVTKSHGKDLVKITKINEPRIHIHSQSLIEVIREPSTFPDQLNSQNLDGRVVIIQKPYWVLIHHEKELHEKHTRLIEQPECTEADKEKAEHLKALLDFIKPQSMKLLQPILPLLKNKVPTVSFDGLRYLLKPGTLAYYKYDNEWIGCIILRVNPEAKRKSSKIANWSGSVWYLEWSYHAYRIETKFDIESFEGERDITSLNVIPREYWDANDNNARRKRFEERGLKKMTLLKSGHKQMEYKGKTAEEEERQVLSLFFGKFTAGLTFRSIMGLAMKADTVSKWTSQPDGLTDDKWMGREDDSSDDDSDDEDGDIERTRTSRLAKLEEFGELKSIELDKLSKDQFFFDVAIDSLLCSGYKILVLHLLGDNNIYAMLSYCYIGTGHVARMHEIDPITNPPKPVMKEGFHEIIQALSASQHTGKAQWYADSIKGKGRGAIILLHGPPGVGKTYSVGKNSVRFLDPVMAPMYLDSVTPSGMGILAAMIATGGTPKANAHGASFPIFFHC</sequence>
<dbReference type="InterPro" id="IPR027417">
    <property type="entry name" value="P-loop_NTPase"/>
</dbReference>
<dbReference type="InterPro" id="IPR054289">
    <property type="entry name" value="DUF7025"/>
</dbReference>
<dbReference type="SUPFAM" id="SSF52540">
    <property type="entry name" value="P-loop containing nucleoside triphosphate hydrolases"/>
    <property type="match status" value="1"/>
</dbReference>
<dbReference type="AlphaFoldDB" id="A0A4S8R071"/>
<dbReference type="EMBL" id="PQXL01000157">
    <property type="protein sequence ID" value="THV50291.1"/>
    <property type="molecule type" value="Genomic_DNA"/>
</dbReference>
<reference evidence="3 4" key="1">
    <citation type="submission" date="2017-12" db="EMBL/GenBank/DDBJ databases">
        <title>Comparative genomics of Botrytis spp.</title>
        <authorList>
            <person name="Valero-Jimenez C.A."/>
            <person name="Tapia P."/>
            <person name="Veloso J."/>
            <person name="Silva-Moreno E."/>
            <person name="Staats M."/>
            <person name="Valdes J.H."/>
            <person name="Van Kan J.A.L."/>
        </authorList>
    </citation>
    <scope>NUCLEOTIDE SEQUENCE [LARGE SCALE GENOMIC DNA]</scope>
    <source>
        <strain evidence="3 4">MUCL435</strain>
    </source>
</reference>
<proteinExistence type="predicted"/>
<protein>
    <recommendedName>
        <fullName evidence="2">DUF7025 domain-containing protein</fullName>
    </recommendedName>
</protein>
<feature type="region of interest" description="Disordered" evidence="1">
    <location>
        <begin position="95"/>
        <end position="140"/>
    </location>
</feature>
<gene>
    <name evidence="3" type="ORF">BGAL_0157g00080</name>
</gene>
<name>A0A4S8R071_9HELO</name>
<comment type="caution">
    <text evidence="3">The sequence shown here is derived from an EMBL/GenBank/DDBJ whole genome shotgun (WGS) entry which is preliminary data.</text>
</comment>
<feature type="compositionally biased region" description="Basic and acidic residues" evidence="1">
    <location>
        <begin position="101"/>
        <end position="131"/>
    </location>
</feature>
<evidence type="ECO:0000313" key="4">
    <source>
        <dbReference type="Proteomes" id="UP000308671"/>
    </source>
</evidence>
<evidence type="ECO:0000313" key="3">
    <source>
        <dbReference type="EMBL" id="THV50291.1"/>
    </source>
</evidence>
<organism evidence="3 4">
    <name type="scientific">Botrytis galanthina</name>
    <dbReference type="NCBI Taxonomy" id="278940"/>
    <lineage>
        <taxon>Eukaryota</taxon>
        <taxon>Fungi</taxon>
        <taxon>Dikarya</taxon>
        <taxon>Ascomycota</taxon>
        <taxon>Pezizomycotina</taxon>
        <taxon>Leotiomycetes</taxon>
        <taxon>Helotiales</taxon>
        <taxon>Sclerotiniaceae</taxon>
        <taxon>Botrytis</taxon>
    </lineage>
</organism>
<dbReference type="OrthoDB" id="10042665at2759"/>
<feature type="region of interest" description="Disordered" evidence="1">
    <location>
        <begin position="419"/>
        <end position="451"/>
    </location>
</feature>
<dbReference type="Proteomes" id="UP000308671">
    <property type="component" value="Unassembled WGS sequence"/>
</dbReference>
<dbReference type="PANTHER" id="PTHR46411">
    <property type="entry name" value="FAMILY ATPASE, PUTATIVE-RELATED"/>
    <property type="match status" value="1"/>
</dbReference>
<keyword evidence="4" id="KW-1185">Reference proteome</keyword>
<feature type="compositionally biased region" description="Acidic residues" evidence="1">
    <location>
        <begin position="437"/>
        <end position="449"/>
    </location>
</feature>
<feature type="compositionally biased region" description="Basic and acidic residues" evidence="1">
    <location>
        <begin position="427"/>
        <end position="436"/>
    </location>
</feature>
<feature type="region of interest" description="Disordered" evidence="1">
    <location>
        <begin position="1"/>
        <end position="26"/>
    </location>
</feature>
<accession>A0A4S8R071</accession>